<dbReference type="OrthoDB" id="5977668at2759"/>
<keyword evidence="1" id="KW-0812">Transmembrane</keyword>
<organism evidence="2 3">
    <name type="scientific">Hermanssonia centrifuga</name>
    <dbReference type="NCBI Taxonomy" id="98765"/>
    <lineage>
        <taxon>Eukaryota</taxon>
        <taxon>Fungi</taxon>
        <taxon>Dikarya</taxon>
        <taxon>Basidiomycota</taxon>
        <taxon>Agaricomycotina</taxon>
        <taxon>Agaricomycetes</taxon>
        <taxon>Polyporales</taxon>
        <taxon>Meruliaceae</taxon>
        <taxon>Hermanssonia</taxon>
    </lineage>
</organism>
<dbReference type="Proteomes" id="UP000186601">
    <property type="component" value="Unassembled WGS sequence"/>
</dbReference>
<keyword evidence="1" id="KW-1133">Transmembrane helix</keyword>
<dbReference type="EMBL" id="MLYV02000836">
    <property type="protein sequence ID" value="PSR76740.1"/>
    <property type="molecule type" value="Genomic_DNA"/>
</dbReference>
<protein>
    <submittedName>
        <fullName evidence="2">Uncharacterized protein</fullName>
    </submittedName>
</protein>
<reference evidence="2 3" key="1">
    <citation type="submission" date="2018-02" db="EMBL/GenBank/DDBJ databases">
        <title>Genome sequence of the basidiomycete white-rot fungus Phlebia centrifuga.</title>
        <authorList>
            <person name="Granchi Z."/>
            <person name="Peng M."/>
            <person name="de Vries R.P."/>
            <person name="Hilden K."/>
            <person name="Makela M.R."/>
            <person name="Grigoriev I."/>
            <person name="Riley R."/>
        </authorList>
    </citation>
    <scope>NUCLEOTIDE SEQUENCE [LARGE SCALE GENOMIC DNA]</scope>
    <source>
        <strain evidence="2 3">FBCC195</strain>
    </source>
</reference>
<accession>A0A2R6NU93</accession>
<dbReference type="STRING" id="98765.A0A2R6NU93"/>
<evidence type="ECO:0000313" key="3">
    <source>
        <dbReference type="Proteomes" id="UP000186601"/>
    </source>
</evidence>
<comment type="caution">
    <text evidence="2">The sequence shown here is derived from an EMBL/GenBank/DDBJ whole genome shotgun (WGS) entry which is preliminary data.</text>
</comment>
<proteinExistence type="predicted"/>
<gene>
    <name evidence="2" type="ORF">PHLCEN_2v8225</name>
</gene>
<dbReference type="AlphaFoldDB" id="A0A2R6NU93"/>
<sequence length="184" mass="20166">MNDLQHIFEKQHGPVFVTSNPPFEPDADKVVGRYQYDRPILDAAAIRAQSKMHTIQNKEGISFAGAWLNYGLHEDGFTSGLRAALALQCMFTLLLTLSATYSTTASHIARNDIHPPFEIVDADREPQPALASALFDVLEGTGMRSLLGNVLGFWLDFWSVVLLAVCALFVQLLDGSQGVVEMSG</sequence>
<keyword evidence="1" id="KW-0472">Membrane</keyword>
<feature type="transmembrane region" description="Helical" evidence="1">
    <location>
        <begin position="153"/>
        <end position="173"/>
    </location>
</feature>
<evidence type="ECO:0000256" key="1">
    <source>
        <dbReference type="SAM" id="Phobius"/>
    </source>
</evidence>
<evidence type="ECO:0000313" key="2">
    <source>
        <dbReference type="EMBL" id="PSR76740.1"/>
    </source>
</evidence>
<keyword evidence="3" id="KW-1185">Reference proteome</keyword>
<name>A0A2R6NU93_9APHY</name>